<keyword evidence="12" id="KW-1185">Reference proteome</keyword>
<dbReference type="GO" id="GO:0046872">
    <property type="term" value="F:metal ion binding"/>
    <property type="evidence" value="ECO:0007669"/>
    <property type="project" value="UniProtKB-KW"/>
</dbReference>
<dbReference type="PANTHER" id="PTHR47466">
    <property type="match status" value="1"/>
</dbReference>
<dbReference type="SUPFAM" id="SSF55486">
    <property type="entry name" value="Metalloproteases ('zincins'), catalytic domain"/>
    <property type="match status" value="1"/>
</dbReference>
<dbReference type="InterPro" id="IPR024079">
    <property type="entry name" value="MetalloPept_cat_dom_sf"/>
</dbReference>
<dbReference type="Proteomes" id="UP000054007">
    <property type="component" value="Unassembled WGS sequence"/>
</dbReference>
<comment type="similarity">
    <text evidence="1">Belongs to the peptidase M43B family.</text>
</comment>
<protein>
    <recommendedName>
        <fullName evidence="10">Peptidase M43 pregnancy-associated plasma-A domain-containing protein</fullName>
    </recommendedName>
</protein>
<sequence>MKLFSSLALLGSIVSETLGHSLASRDDSVGFDPVCGSVVSSEAMDLSRSRTEQLRRNFRRDPEDIYQGPIQTYWHVLYANETDDGGYIQPEYISAQMDILNADFGPSGFSFELRNVSYLQNAPAWQLLNLTDANTVPDILAPNRVGDYRTLNIFTASAISTGGTANQTTIGVASFPNFDDAPFPELNSSVFVVHWSLPNNAGAKIPILPASSDYTFLGKNLVHEVGHWTGLYHTFQPNLTTQAECDPVNDQVNDTPAHIYIRELNSGNSSISCDVMPDTCPDIPGLDPIHNYMNYIVDKCRFEFSPGQIARQHEQMYLYRGVQAEGYNGPEDVGY</sequence>
<dbReference type="STRING" id="1314674.A0A0D7BCU0"/>
<dbReference type="InterPro" id="IPR008754">
    <property type="entry name" value="Peptidase_M43"/>
</dbReference>
<reference evidence="11 12" key="1">
    <citation type="journal article" date="2015" name="Fungal Genet. Biol.">
        <title>Evolution of novel wood decay mechanisms in Agaricales revealed by the genome sequences of Fistulina hepatica and Cylindrobasidium torrendii.</title>
        <authorList>
            <person name="Floudas D."/>
            <person name="Held B.W."/>
            <person name="Riley R."/>
            <person name="Nagy L.G."/>
            <person name="Koehler G."/>
            <person name="Ransdell A.S."/>
            <person name="Younus H."/>
            <person name="Chow J."/>
            <person name="Chiniquy J."/>
            <person name="Lipzen A."/>
            <person name="Tritt A."/>
            <person name="Sun H."/>
            <person name="Haridas S."/>
            <person name="LaButti K."/>
            <person name="Ohm R.A."/>
            <person name="Kues U."/>
            <person name="Blanchette R.A."/>
            <person name="Grigoriev I.V."/>
            <person name="Minto R.E."/>
            <person name="Hibbett D.S."/>
        </authorList>
    </citation>
    <scope>NUCLEOTIDE SEQUENCE [LARGE SCALE GENOMIC DNA]</scope>
    <source>
        <strain evidence="11 12">FP15055 ss-10</strain>
    </source>
</reference>
<dbReference type="EMBL" id="KN880512">
    <property type="protein sequence ID" value="KIY67989.1"/>
    <property type="molecule type" value="Genomic_DNA"/>
</dbReference>
<keyword evidence="7" id="KW-0482">Metalloprotease</keyword>
<evidence type="ECO:0000313" key="11">
    <source>
        <dbReference type="EMBL" id="KIY67989.1"/>
    </source>
</evidence>
<accession>A0A0D7BCU0</accession>
<dbReference type="GO" id="GO:0008237">
    <property type="term" value="F:metallopeptidase activity"/>
    <property type="evidence" value="ECO:0007669"/>
    <property type="project" value="UniProtKB-KW"/>
</dbReference>
<feature type="domain" description="Peptidase M43 pregnancy-associated plasma-A" evidence="10">
    <location>
        <begin position="214"/>
        <end position="314"/>
    </location>
</feature>
<dbReference type="GO" id="GO:0006508">
    <property type="term" value="P:proteolysis"/>
    <property type="evidence" value="ECO:0007669"/>
    <property type="project" value="UniProtKB-KW"/>
</dbReference>
<evidence type="ECO:0000256" key="1">
    <source>
        <dbReference type="ARBA" id="ARBA00008721"/>
    </source>
</evidence>
<evidence type="ECO:0000256" key="5">
    <source>
        <dbReference type="ARBA" id="ARBA00022801"/>
    </source>
</evidence>
<proteinExistence type="inferred from homology"/>
<evidence type="ECO:0000259" key="10">
    <source>
        <dbReference type="Pfam" id="PF05572"/>
    </source>
</evidence>
<dbReference type="OrthoDB" id="536211at2759"/>
<dbReference type="MEROPS" id="M43.002"/>
<feature type="chain" id="PRO_5002317171" description="Peptidase M43 pregnancy-associated plasma-A domain-containing protein" evidence="9">
    <location>
        <begin position="20"/>
        <end position="335"/>
    </location>
</feature>
<evidence type="ECO:0000256" key="8">
    <source>
        <dbReference type="ARBA" id="ARBA00023157"/>
    </source>
</evidence>
<dbReference type="Pfam" id="PF05572">
    <property type="entry name" value="Peptidase_M43"/>
    <property type="match status" value="1"/>
</dbReference>
<keyword evidence="3" id="KW-0479">Metal-binding</keyword>
<feature type="signal peptide" evidence="9">
    <location>
        <begin position="1"/>
        <end position="19"/>
    </location>
</feature>
<keyword evidence="2" id="KW-0645">Protease</keyword>
<dbReference type="AlphaFoldDB" id="A0A0D7BCU0"/>
<evidence type="ECO:0000256" key="3">
    <source>
        <dbReference type="ARBA" id="ARBA00022723"/>
    </source>
</evidence>
<evidence type="ECO:0000256" key="4">
    <source>
        <dbReference type="ARBA" id="ARBA00022729"/>
    </source>
</evidence>
<keyword evidence="4 9" id="KW-0732">Signal</keyword>
<name>A0A0D7BCU0_9AGAR</name>
<keyword evidence="8" id="KW-1015">Disulfide bond</keyword>
<evidence type="ECO:0000256" key="6">
    <source>
        <dbReference type="ARBA" id="ARBA00022833"/>
    </source>
</evidence>
<evidence type="ECO:0000256" key="9">
    <source>
        <dbReference type="SAM" id="SignalP"/>
    </source>
</evidence>
<dbReference type="PANTHER" id="PTHR47466:SF1">
    <property type="entry name" value="METALLOPROTEASE MEP1 (AFU_ORTHOLOGUE AFUA_1G07730)-RELATED"/>
    <property type="match status" value="1"/>
</dbReference>
<evidence type="ECO:0000256" key="7">
    <source>
        <dbReference type="ARBA" id="ARBA00023049"/>
    </source>
</evidence>
<organism evidence="11 12">
    <name type="scientific">Cylindrobasidium torrendii FP15055 ss-10</name>
    <dbReference type="NCBI Taxonomy" id="1314674"/>
    <lineage>
        <taxon>Eukaryota</taxon>
        <taxon>Fungi</taxon>
        <taxon>Dikarya</taxon>
        <taxon>Basidiomycota</taxon>
        <taxon>Agaricomycotina</taxon>
        <taxon>Agaricomycetes</taxon>
        <taxon>Agaricomycetidae</taxon>
        <taxon>Agaricales</taxon>
        <taxon>Marasmiineae</taxon>
        <taxon>Physalacriaceae</taxon>
        <taxon>Cylindrobasidium</taxon>
    </lineage>
</organism>
<evidence type="ECO:0000256" key="2">
    <source>
        <dbReference type="ARBA" id="ARBA00022670"/>
    </source>
</evidence>
<keyword evidence="6" id="KW-0862">Zinc</keyword>
<dbReference type="Gene3D" id="3.40.390.10">
    <property type="entry name" value="Collagenase (Catalytic Domain)"/>
    <property type="match status" value="1"/>
</dbReference>
<keyword evidence="5" id="KW-0378">Hydrolase</keyword>
<gene>
    <name evidence="11" type="ORF">CYLTODRAFT_490152</name>
</gene>
<evidence type="ECO:0000313" key="12">
    <source>
        <dbReference type="Proteomes" id="UP000054007"/>
    </source>
</evidence>